<evidence type="ECO:0008006" key="3">
    <source>
        <dbReference type="Google" id="ProtNLM"/>
    </source>
</evidence>
<dbReference type="InterPro" id="IPR011050">
    <property type="entry name" value="Pectin_lyase_fold/virulence"/>
</dbReference>
<dbReference type="SUPFAM" id="SSF51126">
    <property type="entry name" value="Pectin lyase-like"/>
    <property type="match status" value="1"/>
</dbReference>
<name>A0A839EYG1_9GAMM</name>
<gene>
    <name evidence="1" type="ORF">FHW12_000973</name>
</gene>
<dbReference type="EMBL" id="JACGXL010000001">
    <property type="protein sequence ID" value="MBA8886782.1"/>
    <property type="molecule type" value="Genomic_DNA"/>
</dbReference>
<protein>
    <recommendedName>
        <fullName evidence="3">Parallel beta helix pectate lyase-like protein</fullName>
    </recommendedName>
</protein>
<accession>A0A839EYG1</accession>
<dbReference type="Proteomes" id="UP000550401">
    <property type="component" value="Unassembled WGS sequence"/>
</dbReference>
<dbReference type="RefSeq" id="WP_182529832.1">
    <property type="nucleotide sequence ID" value="NZ_JACGXL010000001.1"/>
</dbReference>
<evidence type="ECO:0000313" key="2">
    <source>
        <dbReference type="Proteomes" id="UP000550401"/>
    </source>
</evidence>
<comment type="caution">
    <text evidence="1">The sequence shown here is derived from an EMBL/GenBank/DDBJ whole genome shotgun (WGS) entry which is preliminary data.</text>
</comment>
<evidence type="ECO:0000313" key="1">
    <source>
        <dbReference type="EMBL" id="MBA8886782.1"/>
    </source>
</evidence>
<keyword evidence="2" id="KW-1185">Reference proteome</keyword>
<dbReference type="AlphaFoldDB" id="A0A839EYG1"/>
<proteinExistence type="predicted"/>
<organism evidence="1 2">
    <name type="scientific">Dokdonella fugitiva</name>
    <dbReference type="NCBI Taxonomy" id="328517"/>
    <lineage>
        <taxon>Bacteria</taxon>
        <taxon>Pseudomonadati</taxon>
        <taxon>Pseudomonadota</taxon>
        <taxon>Gammaproteobacteria</taxon>
        <taxon>Lysobacterales</taxon>
        <taxon>Rhodanobacteraceae</taxon>
        <taxon>Dokdonella</taxon>
    </lineage>
</organism>
<reference evidence="1 2" key="1">
    <citation type="submission" date="2020-07" db="EMBL/GenBank/DDBJ databases">
        <title>Genomic Encyclopedia of Type Strains, Phase IV (KMG-V): Genome sequencing to study the core and pangenomes of soil and plant-associated prokaryotes.</title>
        <authorList>
            <person name="Whitman W."/>
        </authorList>
    </citation>
    <scope>NUCLEOTIDE SEQUENCE [LARGE SCALE GENOMIC DNA]</scope>
    <source>
        <strain evidence="1 2">RH2WT43</strain>
    </source>
</reference>
<sequence>MSAHLYCVSTAAQLQDALTQASDGGAHDDEDNVILLTAGTFKTGAATAHGPFLYHGSSSRHFDLFGGYDANCNATSRDPRQSILDGDHATAVLEVHSTNGPIDLAWFTARNGESDQAGAGISANRLAGDDSQATLDGLIIRDNHTSATAGGLFVQSGPGDLLLVLDSLVIGNSADSGFGAGSVIAGGPASIGNLTVAQNTTTLAGGVGGLRVAGASGSSCGVDDSILWGNTQAGLFLGNSNVHLDYDDVGTLDGAAPSSQNSVISVNPQFVDAASGDFHLKSTSPALGFAPDGFGGHDAEGHPSAPYRSLGDIGALFDTIFRTGMD</sequence>